<organism evidence="1 2">
    <name type="scientific">Ladona fulva</name>
    <name type="common">Scarce chaser dragonfly</name>
    <name type="synonym">Libellula fulva</name>
    <dbReference type="NCBI Taxonomy" id="123851"/>
    <lineage>
        <taxon>Eukaryota</taxon>
        <taxon>Metazoa</taxon>
        <taxon>Ecdysozoa</taxon>
        <taxon>Arthropoda</taxon>
        <taxon>Hexapoda</taxon>
        <taxon>Insecta</taxon>
        <taxon>Pterygota</taxon>
        <taxon>Palaeoptera</taxon>
        <taxon>Odonata</taxon>
        <taxon>Epiprocta</taxon>
        <taxon>Anisoptera</taxon>
        <taxon>Libelluloidea</taxon>
        <taxon>Libellulidae</taxon>
        <taxon>Ladona</taxon>
    </lineage>
</organism>
<dbReference type="EMBL" id="KZ308160">
    <property type="protein sequence ID" value="KAG8223433.1"/>
    <property type="molecule type" value="Genomic_DNA"/>
</dbReference>
<reference evidence="1" key="1">
    <citation type="submission" date="2013-04" db="EMBL/GenBank/DDBJ databases">
        <authorList>
            <person name="Qu J."/>
            <person name="Murali S.C."/>
            <person name="Bandaranaike D."/>
            <person name="Bellair M."/>
            <person name="Blankenburg K."/>
            <person name="Chao H."/>
            <person name="Dinh H."/>
            <person name="Doddapaneni H."/>
            <person name="Downs B."/>
            <person name="Dugan-Rocha S."/>
            <person name="Elkadiri S."/>
            <person name="Gnanaolivu R.D."/>
            <person name="Hernandez B."/>
            <person name="Javaid M."/>
            <person name="Jayaseelan J.C."/>
            <person name="Lee S."/>
            <person name="Li M."/>
            <person name="Ming W."/>
            <person name="Munidasa M."/>
            <person name="Muniz J."/>
            <person name="Nguyen L."/>
            <person name="Ongeri F."/>
            <person name="Osuji N."/>
            <person name="Pu L.-L."/>
            <person name="Puazo M."/>
            <person name="Qu C."/>
            <person name="Quiroz J."/>
            <person name="Raj R."/>
            <person name="Weissenberger G."/>
            <person name="Xin Y."/>
            <person name="Zou X."/>
            <person name="Han Y."/>
            <person name="Richards S."/>
            <person name="Worley K."/>
            <person name="Muzny D."/>
            <person name="Gibbs R."/>
        </authorList>
    </citation>
    <scope>NUCLEOTIDE SEQUENCE</scope>
    <source>
        <strain evidence="1">Sampled in the wild</strain>
    </source>
</reference>
<name>A0A8K0JW16_LADFU</name>
<proteinExistence type="predicted"/>
<evidence type="ECO:0000313" key="2">
    <source>
        <dbReference type="Proteomes" id="UP000792457"/>
    </source>
</evidence>
<dbReference type="OrthoDB" id="414730at2759"/>
<reference evidence="1" key="2">
    <citation type="submission" date="2017-10" db="EMBL/GenBank/DDBJ databases">
        <title>Ladona fulva Genome sequencing and assembly.</title>
        <authorList>
            <person name="Murali S."/>
            <person name="Richards S."/>
            <person name="Bandaranaike D."/>
            <person name="Bellair M."/>
            <person name="Blankenburg K."/>
            <person name="Chao H."/>
            <person name="Dinh H."/>
            <person name="Doddapaneni H."/>
            <person name="Dugan-Rocha S."/>
            <person name="Elkadiri S."/>
            <person name="Gnanaolivu R."/>
            <person name="Hernandez B."/>
            <person name="Skinner E."/>
            <person name="Javaid M."/>
            <person name="Lee S."/>
            <person name="Li M."/>
            <person name="Ming W."/>
            <person name="Munidasa M."/>
            <person name="Muniz J."/>
            <person name="Nguyen L."/>
            <person name="Hughes D."/>
            <person name="Osuji N."/>
            <person name="Pu L.-L."/>
            <person name="Puazo M."/>
            <person name="Qu C."/>
            <person name="Quiroz J."/>
            <person name="Raj R."/>
            <person name="Weissenberger G."/>
            <person name="Xin Y."/>
            <person name="Zou X."/>
            <person name="Han Y."/>
            <person name="Worley K."/>
            <person name="Muzny D."/>
            <person name="Gibbs R."/>
        </authorList>
    </citation>
    <scope>NUCLEOTIDE SEQUENCE</scope>
    <source>
        <strain evidence="1">Sampled in the wild</strain>
    </source>
</reference>
<dbReference type="AlphaFoldDB" id="A0A8K0JW16"/>
<accession>A0A8K0JW16</accession>
<protein>
    <submittedName>
        <fullName evidence="1">Uncharacterized protein</fullName>
    </submittedName>
</protein>
<comment type="caution">
    <text evidence="1">The sequence shown here is derived from an EMBL/GenBank/DDBJ whole genome shotgun (WGS) entry which is preliminary data.</text>
</comment>
<evidence type="ECO:0000313" key="1">
    <source>
        <dbReference type="EMBL" id="KAG8223433.1"/>
    </source>
</evidence>
<gene>
    <name evidence="1" type="ORF">J437_LFUL005261</name>
</gene>
<sequence>MEYYDCVSQADFSVNDFMQKSILLIQKGSRTLQYPSNPNQELCHCISLKAGKFPDIWKRSSVVPIFKTGIKTEISNYRPISIQSCISKILNH</sequence>
<dbReference type="Proteomes" id="UP000792457">
    <property type="component" value="Unassembled WGS sequence"/>
</dbReference>
<keyword evidence="2" id="KW-1185">Reference proteome</keyword>